<feature type="compositionally biased region" description="Polar residues" evidence="2">
    <location>
        <begin position="524"/>
        <end position="544"/>
    </location>
</feature>
<organism evidence="3 4">
    <name type="scientific">Kipferlia bialata</name>
    <dbReference type="NCBI Taxonomy" id="797122"/>
    <lineage>
        <taxon>Eukaryota</taxon>
        <taxon>Metamonada</taxon>
        <taxon>Carpediemonas-like organisms</taxon>
        <taxon>Kipferlia</taxon>
    </lineage>
</organism>
<dbReference type="AlphaFoldDB" id="A0A9K3GNA1"/>
<evidence type="ECO:0000256" key="1">
    <source>
        <dbReference type="SAM" id="Coils"/>
    </source>
</evidence>
<feature type="coiled-coil region" evidence="1">
    <location>
        <begin position="32"/>
        <end position="59"/>
    </location>
</feature>
<feature type="compositionally biased region" description="Basic and acidic residues" evidence="2">
    <location>
        <begin position="303"/>
        <end position="325"/>
    </location>
</feature>
<feature type="compositionally biased region" description="Acidic residues" evidence="2">
    <location>
        <begin position="326"/>
        <end position="342"/>
    </location>
</feature>
<evidence type="ECO:0000313" key="4">
    <source>
        <dbReference type="Proteomes" id="UP000265618"/>
    </source>
</evidence>
<feature type="compositionally biased region" description="Basic and acidic residues" evidence="2">
    <location>
        <begin position="406"/>
        <end position="497"/>
    </location>
</feature>
<feature type="region of interest" description="Disordered" evidence="2">
    <location>
        <begin position="77"/>
        <end position="146"/>
    </location>
</feature>
<keyword evidence="1" id="KW-0175">Coiled coil</keyword>
<sequence length="709" mass="79523">MLVSHHDCVVTAYERLARAESRRRLGGIVSDRETMAEEIQRLRRELHQTATELRKATTSKRRLEEVVRKRDSELERLITRREATAAPTPSRSRREGEGERAPSTPGAGGEKNLIRALRRRVAELEAEREREGEKERKEAHRCRSQRVGEMERQLAMYYERSRALVDRVTRLERELAYYRGTSSKHPGSPPETARTERSDLDSARQRYYGTAPPPVSPPSLSLSVSDEGEDREREAEREAEREVLTEPMVTLSHKKKRGREAAPLDTPAPGVPGRARGADVTPQGVAVHMPHTPDTVVHRAKPVLREEGERDSAKPDLESDFRIDMEGEEDVPLSESEAEAEEDKASREYDQTSPYTPCTPPEDTDTEEAQEKGRRKQPVMSLNLDPNKGLADDGRPALNYQALTHRSIDSEAEREAEREKEREAEREREVEKERQFELQREREREKEREKEREQELQRQREAEREAAEKRDMERLAQEREREAEKERETIARLESARRRQSLSATMGVGQRGEREREREAPQAMLSTMPNPTVTDTPDTQTGSVPSPGPLSKEGSVSSTSGSGGDYAFGTINKATDYGETSDRERDPVFGAVYDSGVDESEGSGGDAPAPTSTTHHRHKSGSTPLLADPVASPSGSASEGMDTLPRDKRTLHVMERTESCASINDSPREALQLMVPTSLNPSEFSALQPAPVGTPKFPIFQEGGHASVA</sequence>
<feature type="compositionally biased region" description="Basic and acidic residues" evidence="2">
    <location>
        <begin position="193"/>
        <end position="204"/>
    </location>
</feature>
<dbReference type="EMBL" id="BDIP01004210">
    <property type="protein sequence ID" value="GIQ88590.1"/>
    <property type="molecule type" value="Genomic_DNA"/>
</dbReference>
<feature type="compositionally biased region" description="Basic and acidic residues" evidence="2">
    <location>
        <begin position="511"/>
        <end position="520"/>
    </location>
</feature>
<comment type="caution">
    <text evidence="3">The sequence shown here is derived from an EMBL/GenBank/DDBJ whole genome shotgun (WGS) entry which is preliminary data.</text>
</comment>
<feature type="non-terminal residue" evidence="3">
    <location>
        <position position="1"/>
    </location>
</feature>
<name>A0A9K3GNA1_9EUKA</name>
<gene>
    <name evidence="3" type="ORF">KIPB_010879</name>
</gene>
<accession>A0A9K3GNA1</accession>
<feature type="compositionally biased region" description="Low complexity" evidence="2">
    <location>
        <begin position="551"/>
        <end position="560"/>
    </location>
</feature>
<keyword evidence="4" id="KW-1185">Reference proteome</keyword>
<protein>
    <submittedName>
        <fullName evidence="3">Uncharacterized protein</fullName>
    </submittedName>
</protein>
<feature type="compositionally biased region" description="Basic and acidic residues" evidence="2">
    <location>
        <begin position="230"/>
        <end position="244"/>
    </location>
</feature>
<feature type="region of interest" description="Disordered" evidence="2">
    <location>
        <begin position="179"/>
        <end position="646"/>
    </location>
</feature>
<proteinExistence type="predicted"/>
<evidence type="ECO:0000256" key="2">
    <source>
        <dbReference type="SAM" id="MobiDB-lite"/>
    </source>
</evidence>
<evidence type="ECO:0000313" key="3">
    <source>
        <dbReference type="EMBL" id="GIQ88590.1"/>
    </source>
</evidence>
<dbReference type="Proteomes" id="UP000265618">
    <property type="component" value="Unassembled WGS sequence"/>
</dbReference>
<feature type="compositionally biased region" description="Basic and acidic residues" evidence="2">
    <location>
        <begin position="120"/>
        <end position="138"/>
    </location>
</feature>
<reference evidence="3 4" key="1">
    <citation type="journal article" date="2018" name="PLoS ONE">
        <title>The draft genome of Kipferlia bialata reveals reductive genome evolution in fornicate parasites.</title>
        <authorList>
            <person name="Tanifuji G."/>
            <person name="Takabayashi S."/>
            <person name="Kume K."/>
            <person name="Takagi M."/>
            <person name="Nakayama T."/>
            <person name="Kamikawa R."/>
            <person name="Inagaki Y."/>
            <person name="Hashimoto T."/>
        </authorList>
    </citation>
    <scope>NUCLEOTIDE SEQUENCE [LARGE SCALE GENOMIC DNA]</scope>
    <source>
        <strain evidence="3">NY0173</strain>
    </source>
</reference>